<dbReference type="RefSeq" id="WP_344992129.1">
    <property type="nucleotide sequence ID" value="NZ_BAABFR010000011.1"/>
</dbReference>
<feature type="region of interest" description="Disordered" evidence="2">
    <location>
        <begin position="304"/>
        <end position="403"/>
    </location>
</feature>
<accession>A0ABP8J999</accession>
<evidence type="ECO:0000313" key="4">
    <source>
        <dbReference type="Proteomes" id="UP001500635"/>
    </source>
</evidence>
<proteinExistence type="predicted"/>
<name>A0ABP8J999_9ACTN</name>
<keyword evidence="4" id="KW-1185">Reference proteome</keyword>
<feature type="compositionally biased region" description="Basic and acidic residues" evidence="2">
    <location>
        <begin position="376"/>
        <end position="387"/>
    </location>
</feature>
<feature type="coiled-coil region" evidence="1">
    <location>
        <begin position="44"/>
        <end position="78"/>
    </location>
</feature>
<organism evidence="3 4">
    <name type="scientific">Tsukamurella soli</name>
    <dbReference type="NCBI Taxonomy" id="644556"/>
    <lineage>
        <taxon>Bacteria</taxon>
        <taxon>Bacillati</taxon>
        <taxon>Actinomycetota</taxon>
        <taxon>Actinomycetes</taxon>
        <taxon>Mycobacteriales</taxon>
        <taxon>Tsukamurellaceae</taxon>
        <taxon>Tsukamurella</taxon>
    </lineage>
</organism>
<evidence type="ECO:0000313" key="3">
    <source>
        <dbReference type="EMBL" id="GAA4387193.1"/>
    </source>
</evidence>
<gene>
    <name evidence="3" type="ORF">GCM10023147_11340</name>
</gene>
<feature type="compositionally biased region" description="Polar residues" evidence="2">
    <location>
        <begin position="318"/>
        <end position="331"/>
    </location>
</feature>
<dbReference type="Gene3D" id="1.20.5.170">
    <property type="match status" value="1"/>
</dbReference>
<protein>
    <submittedName>
        <fullName evidence="3">M protein</fullName>
    </submittedName>
</protein>
<keyword evidence="1" id="KW-0175">Coiled coil</keyword>
<feature type="compositionally biased region" description="Polar residues" evidence="2">
    <location>
        <begin position="391"/>
        <end position="403"/>
    </location>
</feature>
<feature type="coiled-coil region" evidence="1">
    <location>
        <begin position="115"/>
        <end position="146"/>
    </location>
</feature>
<dbReference type="Proteomes" id="UP001500635">
    <property type="component" value="Unassembled WGS sequence"/>
</dbReference>
<sequence length="403" mass="44088">MANSDSSASTPAPFAVALRGYDRDQVNQTFHRYQSDLRLMSADRDAAAAHARELTELLDDAQDEIDNLRREVDRLSVPPTTAEGMSDRIARMMRLASDEASEIRAQAESEAAETRSLAQQEADTVRREAEALRADMVSRRAQMEEEHTTTLQAAKDEARRIVDEAKAHAEHHDRTAQNNRERVQTDFDLAMSLRRDRAISTITELEDASKREARERIDAANERAEHVVSAANATAETVVEDANTAAAAQLAEARRVTEDLQQIRTSILQQLEAVREQLERVPGQLAPGVAEDERLAQALNPASVRTAPAPRVPHVENPEQTASQRARTALTTADFEPASAQPDRRAPDGAGSTAAAARGTRTAARPAPVTPPAADDTTHRHEARSLDDESPATTPMRITNSAD</sequence>
<evidence type="ECO:0000256" key="1">
    <source>
        <dbReference type="SAM" id="Coils"/>
    </source>
</evidence>
<reference evidence="4" key="1">
    <citation type="journal article" date="2019" name="Int. J. Syst. Evol. Microbiol.">
        <title>The Global Catalogue of Microorganisms (GCM) 10K type strain sequencing project: providing services to taxonomists for standard genome sequencing and annotation.</title>
        <authorList>
            <consortium name="The Broad Institute Genomics Platform"/>
            <consortium name="The Broad Institute Genome Sequencing Center for Infectious Disease"/>
            <person name="Wu L."/>
            <person name="Ma J."/>
        </authorList>
    </citation>
    <scope>NUCLEOTIDE SEQUENCE [LARGE SCALE GENOMIC DNA]</scope>
    <source>
        <strain evidence="4">JCM 17688</strain>
    </source>
</reference>
<feature type="compositionally biased region" description="Low complexity" evidence="2">
    <location>
        <begin position="348"/>
        <end position="375"/>
    </location>
</feature>
<dbReference type="EMBL" id="BAABFR010000011">
    <property type="protein sequence ID" value="GAA4387193.1"/>
    <property type="molecule type" value="Genomic_DNA"/>
</dbReference>
<evidence type="ECO:0000256" key="2">
    <source>
        <dbReference type="SAM" id="MobiDB-lite"/>
    </source>
</evidence>
<comment type="caution">
    <text evidence="3">The sequence shown here is derived from an EMBL/GenBank/DDBJ whole genome shotgun (WGS) entry which is preliminary data.</text>
</comment>